<keyword evidence="1" id="KW-0949">S-adenosyl-L-methionine</keyword>
<dbReference type="GO" id="GO:0016274">
    <property type="term" value="F:protein-arginine N-methyltransferase activity"/>
    <property type="evidence" value="ECO:0007669"/>
    <property type="project" value="InterPro"/>
</dbReference>
<evidence type="ECO:0000313" key="2">
    <source>
        <dbReference type="EMBL" id="CAF2767828.1"/>
    </source>
</evidence>
<organism evidence="2 3">
    <name type="scientific">Lepeophtheirus salmonis</name>
    <name type="common">Salmon louse</name>
    <name type="synonym">Caligus salmonis</name>
    <dbReference type="NCBI Taxonomy" id="72036"/>
    <lineage>
        <taxon>Eukaryota</taxon>
        <taxon>Metazoa</taxon>
        <taxon>Ecdysozoa</taxon>
        <taxon>Arthropoda</taxon>
        <taxon>Crustacea</taxon>
        <taxon>Multicrustacea</taxon>
        <taxon>Hexanauplia</taxon>
        <taxon>Copepoda</taxon>
        <taxon>Siphonostomatoida</taxon>
        <taxon>Caligidae</taxon>
        <taxon>Lepeophtheirus</taxon>
    </lineage>
</organism>
<evidence type="ECO:0000313" key="3">
    <source>
        <dbReference type="Proteomes" id="UP000675881"/>
    </source>
</evidence>
<dbReference type="GO" id="GO:0005634">
    <property type="term" value="C:nucleus"/>
    <property type="evidence" value="ECO:0007669"/>
    <property type="project" value="TreeGrafter"/>
</dbReference>
<name>A0A7R8CGC4_LEPSM</name>
<dbReference type="EMBL" id="HG994580">
    <property type="protein sequence ID" value="CAF2767828.1"/>
    <property type="molecule type" value="Genomic_DNA"/>
</dbReference>
<dbReference type="PANTHER" id="PTHR11006">
    <property type="entry name" value="PROTEIN ARGININE N-METHYLTRANSFERASE"/>
    <property type="match status" value="1"/>
</dbReference>
<dbReference type="AlphaFoldDB" id="A0A7R8CGC4"/>
<dbReference type="Proteomes" id="UP000675881">
    <property type="component" value="Chromosome 1"/>
</dbReference>
<evidence type="ECO:0000256" key="1">
    <source>
        <dbReference type="ARBA" id="ARBA00022691"/>
    </source>
</evidence>
<dbReference type="PANTHER" id="PTHR11006:SF53">
    <property type="entry name" value="PROTEIN ARGININE N-METHYLTRANSFERASE 3"/>
    <property type="match status" value="1"/>
</dbReference>
<gene>
    <name evidence="2" type="ORF">LSAA_2214</name>
</gene>
<proteinExistence type="predicted"/>
<accession>A0A7R8CGC4</accession>
<dbReference type="Gene3D" id="3.40.50.150">
    <property type="entry name" value="Vaccinia Virus protein VP39"/>
    <property type="match status" value="1"/>
</dbReference>
<reference evidence="2" key="1">
    <citation type="submission" date="2021-02" db="EMBL/GenBank/DDBJ databases">
        <authorList>
            <person name="Bekaert M."/>
        </authorList>
    </citation>
    <scope>NUCLEOTIDE SEQUENCE</scope>
    <source>
        <strain evidence="2">IoA-00</strain>
    </source>
</reference>
<sequence>MNPDPKESYQDSVYRKWINQETVMNLTVLDLSFHDRGFYSLLASSSGATAVYNIQKDLPTWINVNEVIQSNNSSIQCLYFSDLRSIKLPSKVNVIITNSTDSHIFYNFGLFCDVMEVKDRYLDKQKGFMIPRRFSIHLCAIQDSVYKEENINIWKNQQVLGFDLSPMMNKAVEEIYYRNIQILKKPAFFWNLSFFHESVFDALLIHFVIESSEDKYEISPRHPSSLGCPVFFLYSPYHVTPSDELERKS</sequence>
<protein>
    <submittedName>
        <fullName evidence="2">(salmon louse) hypothetical protein</fullName>
    </submittedName>
</protein>
<dbReference type="SUPFAM" id="SSF53335">
    <property type="entry name" value="S-adenosyl-L-methionine-dependent methyltransferases"/>
    <property type="match status" value="1"/>
</dbReference>
<keyword evidence="3" id="KW-1185">Reference proteome</keyword>
<dbReference type="InterPro" id="IPR029063">
    <property type="entry name" value="SAM-dependent_MTases_sf"/>
</dbReference>
<dbReference type="GO" id="GO:0042054">
    <property type="term" value="F:histone methyltransferase activity"/>
    <property type="evidence" value="ECO:0007669"/>
    <property type="project" value="TreeGrafter"/>
</dbReference>
<dbReference type="Gene3D" id="2.70.160.11">
    <property type="entry name" value="Hnrnp arginine n-methyltransferase1"/>
    <property type="match status" value="1"/>
</dbReference>
<dbReference type="InterPro" id="IPR025799">
    <property type="entry name" value="Arg_MeTrfase"/>
</dbReference>